<feature type="transmembrane region" description="Helical" evidence="5">
    <location>
        <begin position="241"/>
        <end position="261"/>
    </location>
</feature>
<dbReference type="AlphaFoldDB" id="A0A432WD49"/>
<dbReference type="GO" id="GO:0006874">
    <property type="term" value="P:intracellular calcium ion homeostasis"/>
    <property type="evidence" value="ECO:0007669"/>
    <property type="project" value="TreeGrafter"/>
</dbReference>
<feature type="transmembrane region" description="Helical" evidence="5">
    <location>
        <begin position="207"/>
        <end position="229"/>
    </location>
</feature>
<sequence length="322" mass="34217">MWIPIAAIIVGLALLAWSADRFVDGASSTARHLGMSPLLIGMLIIGFGTSAPEMVVSAMAAIDDAPNLALGNAYGSNIANIALVLGVTAIILPISVTSGVLRREIPLLFVVMLVAGWQLQSGIITRWEAWILLGLFAAFLIWAIRLSKQGDDILSNESEAELDSHPMPLAKSIIWLVVGLVLLVLSSRILVWGAIDIAEAFGVSELVIGLTIVAVGTSLPELASCIAAVRKNEHDLALGNILGSNVFNTLAVVGIAGAITPIEFDYDVFTRDWATMMVLTALLLIFGLGRGGKGRINRVEGAVLLLLYVAYMVWLFTSQVSS</sequence>
<evidence type="ECO:0000256" key="3">
    <source>
        <dbReference type="ARBA" id="ARBA00022989"/>
    </source>
</evidence>
<organism evidence="7 8">
    <name type="scientific">Aliidiomarina soli</name>
    <dbReference type="NCBI Taxonomy" id="1928574"/>
    <lineage>
        <taxon>Bacteria</taxon>
        <taxon>Pseudomonadati</taxon>
        <taxon>Pseudomonadota</taxon>
        <taxon>Gammaproteobacteria</taxon>
        <taxon>Alteromonadales</taxon>
        <taxon>Idiomarinaceae</taxon>
        <taxon>Aliidiomarina</taxon>
    </lineage>
</organism>
<keyword evidence="4 5" id="KW-0472">Membrane</keyword>
<comment type="caution">
    <text evidence="7">The sequence shown here is derived from an EMBL/GenBank/DDBJ whole genome shotgun (WGS) entry which is preliminary data.</text>
</comment>
<dbReference type="RefSeq" id="WP_126799797.1">
    <property type="nucleotide sequence ID" value="NZ_PIPO01000006.1"/>
</dbReference>
<dbReference type="EMBL" id="PIPO01000006">
    <property type="protein sequence ID" value="RUO30314.1"/>
    <property type="molecule type" value="Genomic_DNA"/>
</dbReference>
<keyword evidence="8" id="KW-1185">Reference proteome</keyword>
<evidence type="ECO:0000256" key="2">
    <source>
        <dbReference type="ARBA" id="ARBA00022692"/>
    </source>
</evidence>
<evidence type="ECO:0000256" key="4">
    <source>
        <dbReference type="ARBA" id="ARBA00023136"/>
    </source>
</evidence>
<accession>A0A432WD49</accession>
<feature type="transmembrane region" description="Helical" evidence="5">
    <location>
        <begin position="105"/>
        <end position="123"/>
    </location>
</feature>
<feature type="transmembrane region" description="Helical" evidence="5">
    <location>
        <begin position="78"/>
        <end position="98"/>
    </location>
</feature>
<comment type="subcellular location">
    <subcellularLocation>
        <location evidence="1">Membrane</location>
        <topology evidence="1">Multi-pass membrane protein</topology>
    </subcellularLocation>
</comment>
<dbReference type="PANTHER" id="PTHR10846:SF8">
    <property type="entry name" value="INNER MEMBRANE PROTEIN YRBG"/>
    <property type="match status" value="1"/>
</dbReference>
<evidence type="ECO:0000256" key="5">
    <source>
        <dbReference type="SAM" id="Phobius"/>
    </source>
</evidence>
<name>A0A432WD49_9GAMM</name>
<gene>
    <name evidence="7" type="ORF">CWE14_13160</name>
</gene>
<dbReference type="Gene3D" id="6.10.280.80">
    <property type="entry name" value="NCX, peripheral helical region"/>
    <property type="match status" value="1"/>
</dbReference>
<feature type="domain" description="Sodium/calcium exchanger membrane region" evidence="6">
    <location>
        <begin position="172"/>
        <end position="316"/>
    </location>
</feature>
<dbReference type="PANTHER" id="PTHR10846">
    <property type="entry name" value="SODIUM/POTASSIUM/CALCIUM EXCHANGER"/>
    <property type="match status" value="1"/>
</dbReference>
<dbReference type="Gene3D" id="1.20.1420.30">
    <property type="entry name" value="NCX, central ion-binding region"/>
    <property type="match status" value="1"/>
</dbReference>
<keyword evidence="3 5" id="KW-1133">Transmembrane helix</keyword>
<evidence type="ECO:0000313" key="7">
    <source>
        <dbReference type="EMBL" id="RUO30314.1"/>
    </source>
</evidence>
<feature type="transmembrane region" description="Helical" evidence="5">
    <location>
        <begin position="129"/>
        <end position="146"/>
    </location>
</feature>
<protein>
    <submittedName>
        <fullName evidence="7">Calcium/sodium antiporter</fullName>
    </submittedName>
</protein>
<dbReference type="Pfam" id="PF01699">
    <property type="entry name" value="Na_Ca_ex"/>
    <property type="match status" value="2"/>
</dbReference>
<dbReference type="GO" id="GO:0005262">
    <property type="term" value="F:calcium channel activity"/>
    <property type="evidence" value="ECO:0007669"/>
    <property type="project" value="TreeGrafter"/>
</dbReference>
<dbReference type="InterPro" id="IPR004481">
    <property type="entry name" value="K/Na/Ca-exchanger"/>
</dbReference>
<feature type="transmembrane region" description="Helical" evidence="5">
    <location>
        <begin position="273"/>
        <end position="289"/>
    </location>
</feature>
<dbReference type="InterPro" id="IPR004837">
    <property type="entry name" value="NaCa_Exmemb"/>
</dbReference>
<dbReference type="GO" id="GO:0008273">
    <property type="term" value="F:calcium, potassium:sodium antiporter activity"/>
    <property type="evidence" value="ECO:0007669"/>
    <property type="project" value="TreeGrafter"/>
</dbReference>
<feature type="transmembrane region" description="Helical" evidence="5">
    <location>
        <begin position="301"/>
        <end position="317"/>
    </location>
</feature>
<dbReference type="InterPro" id="IPR044880">
    <property type="entry name" value="NCX_ion-bd_dom_sf"/>
</dbReference>
<dbReference type="Proteomes" id="UP000287823">
    <property type="component" value="Unassembled WGS sequence"/>
</dbReference>
<dbReference type="NCBIfam" id="TIGR00367">
    <property type="entry name" value="calcium/sodium antiporter"/>
    <property type="match status" value="1"/>
</dbReference>
<dbReference type="GO" id="GO:0005886">
    <property type="term" value="C:plasma membrane"/>
    <property type="evidence" value="ECO:0007669"/>
    <property type="project" value="TreeGrafter"/>
</dbReference>
<reference evidence="7 8" key="1">
    <citation type="journal article" date="2011" name="Front. Microbiol.">
        <title>Genomic signatures of strain selection and enhancement in Bacillus atrophaeus var. globigii, a historical biowarfare simulant.</title>
        <authorList>
            <person name="Gibbons H.S."/>
            <person name="Broomall S.M."/>
            <person name="McNew L.A."/>
            <person name="Daligault H."/>
            <person name="Chapman C."/>
            <person name="Bruce D."/>
            <person name="Karavis M."/>
            <person name="Krepps M."/>
            <person name="McGregor P.A."/>
            <person name="Hong C."/>
            <person name="Park K.H."/>
            <person name="Akmal A."/>
            <person name="Feldman A."/>
            <person name="Lin J.S."/>
            <person name="Chang W.E."/>
            <person name="Higgs B.W."/>
            <person name="Demirev P."/>
            <person name="Lindquist J."/>
            <person name="Liem A."/>
            <person name="Fochler E."/>
            <person name="Read T.D."/>
            <person name="Tapia R."/>
            <person name="Johnson S."/>
            <person name="Bishop-Lilly K.A."/>
            <person name="Detter C."/>
            <person name="Han C."/>
            <person name="Sozhamannan S."/>
            <person name="Rosenzweig C.N."/>
            <person name="Skowronski E.W."/>
        </authorList>
    </citation>
    <scope>NUCLEOTIDE SEQUENCE [LARGE SCALE GENOMIC DNA]</scope>
    <source>
        <strain evidence="7 8">Y4G10-17</strain>
    </source>
</reference>
<evidence type="ECO:0000313" key="8">
    <source>
        <dbReference type="Proteomes" id="UP000287823"/>
    </source>
</evidence>
<feature type="transmembrane region" description="Helical" evidence="5">
    <location>
        <begin position="173"/>
        <end position="195"/>
    </location>
</feature>
<evidence type="ECO:0000256" key="1">
    <source>
        <dbReference type="ARBA" id="ARBA00004141"/>
    </source>
</evidence>
<feature type="domain" description="Sodium/calcium exchanger membrane region" evidence="6">
    <location>
        <begin position="5"/>
        <end position="144"/>
    </location>
</feature>
<proteinExistence type="predicted"/>
<keyword evidence="2 5" id="KW-0812">Transmembrane</keyword>
<evidence type="ECO:0000259" key="6">
    <source>
        <dbReference type="Pfam" id="PF01699"/>
    </source>
</evidence>